<proteinExistence type="predicted"/>
<gene>
    <name evidence="1" type="ORF">METZ01_LOCUS108830</name>
</gene>
<evidence type="ECO:0000313" key="1">
    <source>
        <dbReference type="EMBL" id="SVA55976.1"/>
    </source>
</evidence>
<feature type="non-terminal residue" evidence="1">
    <location>
        <position position="31"/>
    </location>
</feature>
<accession>A0A381WTY5</accession>
<dbReference type="EMBL" id="UINC01012875">
    <property type="protein sequence ID" value="SVA55976.1"/>
    <property type="molecule type" value="Genomic_DNA"/>
</dbReference>
<protein>
    <submittedName>
        <fullName evidence="1">Uncharacterized protein</fullName>
    </submittedName>
</protein>
<dbReference type="AlphaFoldDB" id="A0A381WTY5"/>
<name>A0A381WTY5_9ZZZZ</name>
<organism evidence="1">
    <name type="scientific">marine metagenome</name>
    <dbReference type="NCBI Taxonomy" id="408172"/>
    <lineage>
        <taxon>unclassified sequences</taxon>
        <taxon>metagenomes</taxon>
        <taxon>ecological metagenomes</taxon>
    </lineage>
</organism>
<reference evidence="1" key="1">
    <citation type="submission" date="2018-05" db="EMBL/GenBank/DDBJ databases">
        <authorList>
            <person name="Lanie J.A."/>
            <person name="Ng W.-L."/>
            <person name="Kazmierczak K.M."/>
            <person name="Andrzejewski T.M."/>
            <person name="Davidsen T.M."/>
            <person name="Wayne K.J."/>
            <person name="Tettelin H."/>
            <person name="Glass J.I."/>
            <person name="Rusch D."/>
            <person name="Podicherti R."/>
            <person name="Tsui H.-C.T."/>
            <person name="Winkler M.E."/>
        </authorList>
    </citation>
    <scope>NUCLEOTIDE SEQUENCE</scope>
</reference>
<sequence length="31" mass="3790">MGTFESLAVQWQNMIQERSESTFFDQEVWHQ</sequence>